<name>A0ABU9AUP8_9BACT</name>
<keyword evidence="2" id="KW-1185">Reference proteome</keyword>
<evidence type="ECO:0000313" key="2">
    <source>
        <dbReference type="Proteomes" id="UP001371305"/>
    </source>
</evidence>
<sequence>MERQELLTVEQVFYIDRPGAHMLILSPHFHMPKTWKENGWRERQEQVTVVRPDGSELPATAQINVTHLNIRDPKVPIEARWPITVWLTDRTPDEVPIGSKILVNPSVRAAILGQ</sequence>
<protein>
    <submittedName>
        <fullName evidence="1">Uncharacterized protein</fullName>
    </submittedName>
</protein>
<proteinExistence type="predicted"/>
<dbReference type="EMBL" id="JBBUKT010000004">
    <property type="protein sequence ID" value="MEK7951479.1"/>
    <property type="molecule type" value="Genomic_DNA"/>
</dbReference>
<organism evidence="1 2">
    <name type="scientific">Luteolibacter soli</name>
    <dbReference type="NCBI Taxonomy" id="3135280"/>
    <lineage>
        <taxon>Bacteria</taxon>
        <taxon>Pseudomonadati</taxon>
        <taxon>Verrucomicrobiota</taxon>
        <taxon>Verrucomicrobiia</taxon>
        <taxon>Verrucomicrobiales</taxon>
        <taxon>Verrucomicrobiaceae</taxon>
        <taxon>Luteolibacter</taxon>
    </lineage>
</organism>
<accession>A0ABU9AUP8</accession>
<dbReference type="Proteomes" id="UP001371305">
    <property type="component" value="Unassembled WGS sequence"/>
</dbReference>
<reference evidence="1 2" key="1">
    <citation type="submission" date="2024-04" db="EMBL/GenBank/DDBJ databases">
        <title>Luteolibacter sp. isolated from soil.</title>
        <authorList>
            <person name="An J."/>
        </authorList>
    </citation>
    <scope>NUCLEOTIDE SEQUENCE [LARGE SCALE GENOMIC DNA]</scope>
    <source>
        <strain evidence="1 2">Y139</strain>
    </source>
</reference>
<comment type="caution">
    <text evidence="1">The sequence shown here is derived from an EMBL/GenBank/DDBJ whole genome shotgun (WGS) entry which is preliminary data.</text>
</comment>
<dbReference type="RefSeq" id="WP_341405083.1">
    <property type="nucleotide sequence ID" value="NZ_JBBUKT010000004.1"/>
</dbReference>
<gene>
    <name evidence="1" type="ORF">WKV53_13260</name>
</gene>
<evidence type="ECO:0000313" key="1">
    <source>
        <dbReference type="EMBL" id="MEK7951479.1"/>
    </source>
</evidence>